<reference evidence="1 2" key="1">
    <citation type="journal article" date="2021" name="BMC Genomics">
        <title>Datura genome reveals duplications of psychoactive alkaloid biosynthetic genes and high mutation rate following tissue culture.</title>
        <authorList>
            <person name="Rajewski A."/>
            <person name="Carter-House D."/>
            <person name="Stajich J."/>
            <person name="Litt A."/>
        </authorList>
    </citation>
    <scope>NUCLEOTIDE SEQUENCE [LARGE SCALE GENOMIC DNA]</scope>
    <source>
        <strain evidence="1">AR-01</strain>
    </source>
</reference>
<dbReference type="Proteomes" id="UP000823775">
    <property type="component" value="Unassembled WGS sequence"/>
</dbReference>
<proteinExistence type="predicted"/>
<keyword evidence="2" id="KW-1185">Reference proteome</keyword>
<accession>A0ABS8RRH8</accession>
<evidence type="ECO:0000313" key="2">
    <source>
        <dbReference type="Proteomes" id="UP000823775"/>
    </source>
</evidence>
<comment type="caution">
    <text evidence="1">The sequence shown here is derived from an EMBL/GenBank/DDBJ whole genome shotgun (WGS) entry which is preliminary data.</text>
</comment>
<dbReference type="EMBL" id="JACEIK010000089">
    <property type="protein sequence ID" value="MCD7449227.1"/>
    <property type="molecule type" value="Genomic_DNA"/>
</dbReference>
<organism evidence="1 2">
    <name type="scientific">Datura stramonium</name>
    <name type="common">Jimsonweed</name>
    <name type="synonym">Common thornapple</name>
    <dbReference type="NCBI Taxonomy" id="4076"/>
    <lineage>
        <taxon>Eukaryota</taxon>
        <taxon>Viridiplantae</taxon>
        <taxon>Streptophyta</taxon>
        <taxon>Embryophyta</taxon>
        <taxon>Tracheophyta</taxon>
        <taxon>Spermatophyta</taxon>
        <taxon>Magnoliopsida</taxon>
        <taxon>eudicotyledons</taxon>
        <taxon>Gunneridae</taxon>
        <taxon>Pentapetalae</taxon>
        <taxon>asterids</taxon>
        <taxon>lamiids</taxon>
        <taxon>Solanales</taxon>
        <taxon>Solanaceae</taxon>
        <taxon>Solanoideae</taxon>
        <taxon>Datureae</taxon>
        <taxon>Datura</taxon>
    </lineage>
</organism>
<sequence>MGRFTLKPLIDHDRVGENGLHSLFIVKNHCNKGFRVISVKLFEFQNLMVITAATHNEFCQQWGNNVAWVSSAMKGAPFCLLATWRGEAHAILHRGAREIKKEDQQPLQPRPSANGYGCHKVNREMGTRLENEVQSGQTTSRQFTGVGKGGAYQILSHDRLVF</sequence>
<protein>
    <submittedName>
        <fullName evidence="1">Polyadenylate-binding protein-interacting protein 3</fullName>
    </submittedName>
</protein>
<evidence type="ECO:0000313" key="1">
    <source>
        <dbReference type="EMBL" id="MCD7449227.1"/>
    </source>
</evidence>
<name>A0ABS8RRH8_DATST</name>
<gene>
    <name evidence="1" type="primary">CID3_7</name>
    <name evidence="1" type="ORF">HAX54_050665</name>
</gene>